<gene>
    <name evidence="2" type="ORF">ACJMK2_007031</name>
</gene>
<dbReference type="Gene3D" id="3.90.70.80">
    <property type="match status" value="1"/>
</dbReference>
<dbReference type="InterPro" id="IPR047273">
    <property type="entry name" value="VRTN_OTU_dom"/>
</dbReference>
<dbReference type="InterPro" id="IPR018289">
    <property type="entry name" value="MULE_transposase_dom"/>
</dbReference>
<dbReference type="Pfam" id="PF02338">
    <property type="entry name" value="OTU"/>
    <property type="match status" value="1"/>
</dbReference>
<dbReference type="Proteomes" id="UP001634394">
    <property type="component" value="Unassembled WGS sequence"/>
</dbReference>
<keyword evidence="3" id="KW-1185">Reference proteome</keyword>
<dbReference type="InterPro" id="IPR003323">
    <property type="entry name" value="OTU_dom"/>
</dbReference>
<dbReference type="Pfam" id="PF10551">
    <property type="entry name" value="MULE"/>
    <property type="match status" value="1"/>
</dbReference>
<name>A0ABD3VIG5_SINWO</name>
<sequence length="744" mass="84603">AADTKVLAKLKTAVTRETLFKIEFKPVSDKDVVFPPVRVDAIAKEVMNKYFDEVIGDPIITTGNGNCLFNAVSLLLYGDESKSVQLRYHICLRMVRDSTSYMNHPHRKRIQCLSPSYEATCIDCATIGGFSSTWTILALCDIIGRPVRILYPSVKGVNDFAHASLNTTFEPSSVVPAGHSTIHILWYAQGQLPKQGSWYAVNHFVPVFDMKCKSKNPLTYYKDDIDHRYKEYDNSEDDNIVTLDSLNCSVGLDDATDILQTDEYGEDIYIMEAETTGECCESLDPIVSSVLDVNTDHKSAPLQTMRPASNYGKFMTNEELLKVIKSTEIGEKSIPHGIKCDVYIVIEASDDDNGAKYFPDDCGVWDWKSATTVNQTFVVTDTLDKLRTVYIKKEQYWFKKMVNGAIIYEPLFPQPSSVLTLHRYYTKLMEDNTFKKRITTIAGLPEFISVDKKMLAIVEYCGTMPTKLKKHRNSKKSEPYIRTDPKVIQRAAEMAEHEKVRNVMTKLMEDNISTAPKSTRQINDKGFRNRKQKREENMNSRINIADDVVSVLSELHSNPVIQEIILTKHKKPVVIVYSNQQMDDMDRNCEGDDGSVVGVDRTFNLGNFYVTVYSYKNRCLISNRTKDFPVMFGPCMIHFDAEEETYGKFFSHVSDRLGQKTRLTIGSDEEKSMTNALKAKFPHATFLLCTKHIHDNIRRHLQENGAGVQARKGIIRVIFGKNDGIIFPQMILNLITDVRIWSHI</sequence>
<dbReference type="AlphaFoldDB" id="A0ABD3VIG5"/>
<reference evidence="2 3" key="1">
    <citation type="submission" date="2024-11" db="EMBL/GenBank/DDBJ databases">
        <title>Chromosome-level genome assembly of the freshwater bivalve Anodonta woodiana.</title>
        <authorList>
            <person name="Chen X."/>
        </authorList>
    </citation>
    <scope>NUCLEOTIDE SEQUENCE [LARGE SCALE GENOMIC DNA]</scope>
    <source>
        <strain evidence="2">MN2024</strain>
        <tissue evidence="2">Gills</tissue>
    </source>
</reference>
<comment type="caution">
    <text evidence="2">The sequence shown here is derived from an EMBL/GenBank/DDBJ whole genome shotgun (WGS) entry which is preliminary data.</text>
</comment>
<feature type="non-terminal residue" evidence="2">
    <location>
        <position position="1"/>
    </location>
</feature>
<evidence type="ECO:0000259" key="1">
    <source>
        <dbReference type="PROSITE" id="PS50802"/>
    </source>
</evidence>
<feature type="domain" description="OTU" evidence="1">
    <location>
        <begin position="56"/>
        <end position="210"/>
    </location>
</feature>
<proteinExistence type="predicted"/>
<evidence type="ECO:0000313" key="3">
    <source>
        <dbReference type="Proteomes" id="UP001634394"/>
    </source>
</evidence>
<accession>A0ABD3VIG5</accession>
<dbReference type="PROSITE" id="PS50802">
    <property type="entry name" value="OTU"/>
    <property type="match status" value="1"/>
</dbReference>
<organism evidence="2 3">
    <name type="scientific">Sinanodonta woodiana</name>
    <name type="common">Chinese pond mussel</name>
    <name type="synonym">Anodonta woodiana</name>
    <dbReference type="NCBI Taxonomy" id="1069815"/>
    <lineage>
        <taxon>Eukaryota</taxon>
        <taxon>Metazoa</taxon>
        <taxon>Spiralia</taxon>
        <taxon>Lophotrochozoa</taxon>
        <taxon>Mollusca</taxon>
        <taxon>Bivalvia</taxon>
        <taxon>Autobranchia</taxon>
        <taxon>Heteroconchia</taxon>
        <taxon>Palaeoheterodonta</taxon>
        <taxon>Unionida</taxon>
        <taxon>Unionoidea</taxon>
        <taxon>Unionidae</taxon>
        <taxon>Unioninae</taxon>
        <taxon>Sinanodonta</taxon>
    </lineage>
</organism>
<protein>
    <recommendedName>
        <fullName evidence="1">OTU domain-containing protein</fullName>
    </recommendedName>
</protein>
<evidence type="ECO:0000313" key="2">
    <source>
        <dbReference type="EMBL" id="KAL3860936.1"/>
    </source>
</evidence>
<dbReference type="EMBL" id="JBJQND010000011">
    <property type="protein sequence ID" value="KAL3860936.1"/>
    <property type="molecule type" value="Genomic_DNA"/>
</dbReference>
<dbReference type="CDD" id="cd22791">
    <property type="entry name" value="OTU_VRTN"/>
    <property type="match status" value="1"/>
</dbReference>